<evidence type="ECO:0000313" key="2">
    <source>
        <dbReference type="EMBL" id="GAA3875849.1"/>
    </source>
</evidence>
<accession>A0ABP7KFP3</accession>
<gene>
    <name evidence="2" type="ORF">GCM10022381_18170</name>
</gene>
<evidence type="ECO:0000256" key="1">
    <source>
        <dbReference type="SAM" id="Phobius"/>
    </source>
</evidence>
<keyword evidence="1" id="KW-1133">Transmembrane helix</keyword>
<name>A0ABP7KFP3_9MICO</name>
<keyword evidence="3" id="KW-1185">Reference proteome</keyword>
<protein>
    <submittedName>
        <fullName evidence="2">Uncharacterized protein</fullName>
    </submittedName>
</protein>
<keyword evidence="1" id="KW-0472">Membrane</keyword>
<evidence type="ECO:0000313" key="3">
    <source>
        <dbReference type="Proteomes" id="UP001501803"/>
    </source>
</evidence>
<organism evidence="2 3">
    <name type="scientific">Leifsonia kafniensis</name>
    <dbReference type="NCBI Taxonomy" id="475957"/>
    <lineage>
        <taxon>Bacteria</taxon>
        <taxon>Bacillati</taxon>
        <taxon>Actinomycetota</taxon>
        <taxon>Actinomycetes</taxon>
        <taxon>Micrococcales</taxon>
        <taxon>Microbacteriaceae</taxon>
        <taxon>Leifsonia</taxon>
    </lineage>
</organism>
<comment type="caution">
    <text evidence="2">The sequence shown here is derived from an EMBL/GenBank/DDBJ whole genome shotgun (WGS) entry which is preliminary data.</text>
</comment>
<dbReference type="RefSeq" id="WP_345065161.1">
    <property type="nucleotide sequence ID" value="NZ_BAABCN010000003.1"/>
</dbReference>
<sequence>MYNPFPPVAAGAVGVLAVTGFHWMGLAMIAVLAILAGLVALRTVGMKNRSVAHEQ</sequence>
<dbReference type="EMBL" id="BAABCN010000003">
    <property type="protein sequence ID" value="GAA3875849.1"/>
    <property type="molecule type" value="Genomic_DNA"/>
</dbReference>
<keyword evidence="1" id="KW-0812">Transmembrane</keyword>
<feature type="transmembrane region" description="Helical" evidence="1">
    <location>
        <begin position="20"/>
        <end position="41"/>
    </location>
</feature>
<reference evidence="3" key="1">
    <citation type="journal article" date="2019" name="Int. J. Syst. Evol. Microbiol.">
        <title>The Global Catalogue of Microorganisms (GCM) 10K type strain sequencing project: providing services to taxonomists for standard genome sequencing and annotation.</title>
        <authorList>
            <consortium name="The Broad Institute Genomics Platform"/>
            <consortium name="The Broad Institute Genome Sequencing Center for Infectious Disease"/>
            <person name="Wu L."/>
            <person name="Ma J."/>
        </authorList>
    </citation>
    <scope>NUCLEOTIDE SEQUENCE [LARGE SCALE GENOMIC DNA]</scope>
    <source>
        <strain evidence="3">JCM 17021</strain>
    </source>
</reference>
<proteinExistence type="predicted"/>
<dbReference type="Proteomes" id="UP001501803">
    <property type="component" value="Unassembled WGS sequence"/>
</dbReference>